<evidence type="ECO:0000256" key="2">
    <source>
        <dbReference type="SAM" id="MobiDB-lite"/>
    </source>
</evidence>
<protein>
    <submittedName>
        <fullName evidence="3">Uncharacterized protein</fullName>
    </submittedName>
</protein>
<dbReference type="EMBL" id="NWUJ01000017">
    <property type="protein sequence ID" value="PFH31081.1"/>
    <property type="molecule type" value="Genomic_DNA"/>
</dbReference>
<dbReference type="VEuPathDB" id="ToxoDB:BESB_032780"/>
<feature type="compositionally biased region" description="Low complexity" evidence="2">
    <location>
        <begin position="255"/>
        <end position="269"/>
    </location>
</feature>
<evidence type="ECO:0000313" key="3">
    <source>
        <dbReference type="EMBL" id="PFH31081.1"/>
    </source>
</evidence>
<dbReference type="OrthoDB" id="332600at2759"/>
<dbReference type="Proteomes" id="UP000224006">
    <property type="component" value="Unassembled WGS sequence"/>
</dbReference>
<reference evidence="3 4" key="1">
    <citation type="submission" date="2017-09" db="EMBL/GenBank/DDBJ databases">
        <title>Genome sequencing of Besnoitia besnoiti strain Bb-Ger1.</title>
        <authorList>
            <person name="Schares G."/>
            <person name="Venepally P."/>
            <person name="Lorenzi H.A."/>
        </authorList>
    </citation>
    <scope>NUCLEOTIDE SEQUENCE [LARGE SCALE GENOMIC DNA]</scope>
    <source>
        <strain evidence="3 4">Bb-Ger1</strain>
    </source>
</reference>
<feature type="compositionally biased region" description="Basic and acidic residues" evidence="2">
    <location>
        <begin position="382"/>
        <end position="392"/>
    </location>
</feature>
<feature type="region of interest" description="Disordered" evidence="2">
    <location>
        <begin position="507"/>
        <end position="528"/>
    </location>
</feature>
<dbReference type="RefSeq" id="XP_029215090.1">
    <property type="nucleotide sequence ID" value="XM_029361870.1"/>
</dbReference>
<organism evidence="3 4">
    <name type="scientific">Besnoitia besnoiti</name>
    <name type="common">Apicomplexan protozoan</name>
    <dbReference type="NCBI Taxonomy" id="94643"/>
    <lineage>
        <taxon>Eukaryota</taxon>
        <taxon>Sar</taxon>
        <taxon>Alveolata</taxon>
        <taxon>Apicomplexa</taxon>
        <taxon>Conoidasida</taxon>
        <taxon>Coccidia</taxon>
        <taxon>Eucoccidiorida</taxon>
        <taxon>Eimeriorina</taxon>
        <taxon>Sarcocystidae</taxon>
        <taxon>Besnoitia</taxon>
    </lineage>
</organism>
<evidence type="ECO:0000256" key="1">
    <source>
        <dbReference type="SAM" id="Coils"/>
    </source>
</evidence>
<feature type="region of interest" description="Disordered" evidence="2">
    <location>
        <begin position="255"/>
        <end position="288"/>
    </location>
</feature>
<dbReference type="AlphaFoldDB" id="A0A2A9M449"/>
<comment type="caution">
    <text evidence="3">The sequence shown here is derived from an EMBL/GenBank/DDBJ whole genome shotgun (WGS) entry which is preliminary data.</text>
</comment>
<gene>
    <name evidence="3" type="ORF">BESB_032780</name>
</gene>
<accession>A0A2A9M449</accession>
<proteinExistence type="predicted"/>
<dbReference type="GeneID" id="40308260"/>
<name>A0A2A9M449_BESBE</name>
<keyword evidence="1" id="KW-0175">Coiled coil</keyword>
<feature type="coiled-coil region" evidence="1">
    <location>
        <begin position="212"/>
        <end position="239"/>
    </location>
</feature>
<evidence type="ECO:0000313" key="4">
    <source>
        <dbReference type="Proteomes" id="UP000224006"/>
    </source>
</evidence>
<feature type="compositionally biased region" description="Acidic residues" evidence="2">
    <location>
        <begin position="408"/>
        <end position="420"/>
    </location>
</feature>
<keyword evidence="4" id="KW-1185">Reference proteome</keyword>
<sequence>MAALELSSRRLMRAADSATSVENKLQAAYIGAGGDAEEGATARPWQTRSPDCRAALTVVGVVLVVFSSIRGADAAFRPTRHLARFREVYEQAARPPAGGKNTAVEDGVAPHGQQVVHVHFQSKEGPTFALPFVSSEAWRPDSRAVHEAPAQPEKLSWGRRWLANGLAVTAVSLTFLAMKDLLTLYKRYRRATKARVIESRNRRQRIFLMDRVSDVNRKLKRFSASLQELEREKKHLKEANLHGAGGNALAFELAQQASSPAQPTPSTTSEGLEKATRSEAQSASPDAFKEHRQILNSEGAAGEKTWHFQGSTGDLQSVPRPVNIRVGPMKIAIARMRLIRQIKDVLSELWHIREELHAAHGDTLLLYIESVIREAKQLLRRAEGRGRGRDQDADGDEEPETGVNPSAEEGEQEDDVDMDDLAPLPQAREDDWVYQNESHGEGLGYDSMREIVPGMRGFGNTKEPQPAAQVPDMQHPFFAHLEKPREASVDSRVRKMERVLEKRRDVDDDDDVAKGAHHLTGEESSNTVTRAYHVMRNNPGLKPAQVLALLKRTDAKEALSGEH</sequence>
<dbReference type="KEGG" id="bbes:BESB_032780"/>
<feature type="region of interest" description="Disordered" evidence="2">
    <location>
        <begin position="382"/>
        <end position="446"/>
    </location>
</feature>